<evidence type="ECO:0000313" key="3">
    <source>
        <dbReference type="EMBL" id="GHJ86215.1"/>
    </source>
</evidence>
<keyword evidence="1" id="KW-1133">Transmembrane helix</keyword>
<dbReference type="EMBL" id="BLZA01000017">
    <property type="protein sequence ID" value="GHJ86215.1"/>
    <property type="molecule type" value="Genomic_DNA"/>
</dbReference>
<dbReference type="Pfam" id="PF05439">
    <property type="entry name" value="JTB"/>
    <property type="match status" value="1"/>
</dbReference>
<keyword evidence="1" id="KW-0472">Membrane</keyword>
<dbReference type="GO" id="GO:0016020">
    <property type="term" value="C:membrane"/>
    <property type="evidence" value="ECO:0007669"/>
    <property type="project" value="InterPro"/>
</dbReference>
<evidence type="ECO:0000256" key="1">
    <source>
        <dbReference type="SAM" id="Phobius"/>
    </source>
</evidence>
<feature type="chain" id="PRO_5034273451" evidence="2">
    <location>
        <begin position="19"/>
        <end position="233"/>
    </location>
</feature>
<feature type="transmembrane region" description="Helical" evidence="1">
    <location>
        <begin position="190"/>
        <end position="210"/>
    </location>
</feature>
<accession>A0A8H3YE66</accession>
<reference evidence="3" key="1">
    <citation type="submission" date="2020-07" db="EMBL/GenBank/DDBJ databases">
        <title>Draft Genome Sequence of a Deep-Sea Yeast, Naganishia (Cryptococcus) liquefaciens strain N6.</title>
        <authorList>
            <person name="Han Y.W."/>
            <person name="Kajitani R."/>
            <person name="Morimoto H."/>
            <person name="Parhat M."/>
            <person name="Tsubouchi H."/>
            <person name="Bakenova O."/>
            <person name="Ogata M."/>
            <person name="Argunhan B."/>
            <person name="Aoki R."/>
            <person name="Kajiwara S."/>
            <person name="Itoh T."/>
            <person name="Iwasaki H."/>
        </authorList>
    </citation>
    <scope>NUCLEOTIDE SEQUENCE</scope>
    <source>
        <strain evidence="3">N6</strain>
    </source>
</reference>
<keyword evidence="4" id="KW-1185">Reference proteome</keyword>
<keyword evidence="1" id="KW-0812">Transmembrane</keyword>
<sequence>MLHRLLLIAILMSVFSIAAVVPSDEPSVPKSHTYDSQTPGGDLICRPFGECEPCPADEVRCVLSDSISSLKTHAAPSAQIYQPYCHPYGNRRLVHCVPHQHDSDAKNEAAYSAEDTYFSSQKDAMTNHAHIGSGSKAVPHLQTAEGEDQDGVKVYITSWQGKKISWNDVEGEVPAWESCGKVIVAERQSYWRFVTSNTLILILSIVVLLIRANKLAALQYRQLAARIGIVRGG</sequence>
<dbReference type="AlphaFoldDB" id="A0A8H3YE66"/>
<dbReference type="InterPro" id="IPR008657">
    <property type="entry name" value="JTB"/>
</dbReference>
<evidence type="ECO:0000313" key="4">
    <source>
        <dbReference type="Proteomes" id="UP000620104"/>
    </source>
</evidence>
<gene>
    <name evidence="3" type="ORF">NliqN6_2617</name>
</gene>
<keyword evidence="2" id="KW-0732">Signal</keyword>
<dbReference type="OrthoDB" id="2525787at2759"/>
<comment type="caution">
    <text evidence="3">The sequence shown here is derived from an EMBL/GenBank/DDBJ whole genome shotgun (WGS) entry which is preliminary data.</text>
</comment>
<dbReference type="Proteomes" id="UP000620104">
    <property type="component" value="Unassembled WGS sequence"/>
</dbReference>
<feature type="signal peptide" evidence="2">
    <location>
        <begin position="1"/>
        <end position="18"/>
    </location>
</feature>
<proteinExistence type="predicted"/>
<evidence type="ECO:0000256" key="2">
    <source>
        <dbReference type="SAM" id="SignalP"/>
    </source>
</evidence>
<organism evidence="3 4">
    <name type="scientific">Naganishia liquefaciens</name>
    <dbReference type="NCBI Taxonomy" id="104408"/>
    <lineage>
        <taxon>Eukaryota</taxon>
        <taxon>Fungi</taxon>
        <taxon>Dikarya</taxon>
        <taxon>Basidiomycota</taxon>
        <taxon>Agaricomycotina</taxon>
        <taxon>Tremellomycetes</taxon>
        <taxon>Filobasidiales</taxon>
        <taxon>Filobasidiaceae</taxon>
        <taxon>Naganishia</taxon>
    </lineage>
</organism>
<name>A0A8H3YE66_9TREE</name>
<protein>
    <submittedName>
        <fullName evidence="3">Uncharacterized protein</fullName>
    </submittedName>
</protein>